<name>A0A0S4MM66_ECHMU</name>
<feature type="compositionally biased region" description="Pro residues" evidence="1">
    <location>
        <begin position="252"/>
        <end position="264"/>
    </location>
</feature>
<organism evidence="2 3">
    <name type="scientific">Echinococcus multilocularis</name>
    <name type="common">Fox tapeworm</name>
    <dbReference type="NCBI Taxonomy" id="6211"/>
    <lineage>
        <taxon>Eukaryota</taxon>
        <taxon>Metazoa</taxon>
        <taxon>Spiralia</taxon>
        <taxon>Lophotrochozoa</taxon>
        <taxon>Platyhelminthes</taxon>
        <taxon>Cestoda</taxon>
        <taxon>Eucestoda</taxon>
        <taxon>Cyclophyllidea</taxon>
        <taxon>Taeniidae</taxon>
        <taxon>Echinococcus</taxon>
    </lineage>
</organism>
<feature type="region of interest" description="Disordered" evidence="1">
    <location>
        <begin position="161"/>
        <end position="290"/>
    </location>
</feature>
<keyword evidence="3" id="KW-1185">Reference proteome</keyword>
<feature type="compositionally biased region" description="Polar residues" evidence="1">
    <location>
        <begin position="361"/>
        <end position="372"/>
    </location>
</feature>
<feature type="compositionally biased region" description="Polar residues" evidence="1">
    <location>
        <begin position="161"/>
        <end position="172"/>
    </location>
</feature>
<feature type="compositionally biased region" description="Low complexity" evidence="1">
    <location>
        <begin position="213"/>
        <end position="226"/>
    </location>
</feature>
<dbReference type="Proteomes" id="UP000017246">
    <property type="component" value="Unassembled WGS sequence"/>
</dbReference>
<proteinExistence type="predicted"/>
<protein>
    <submittedName>
        <fullName evidence="2">rRNA promoter binding protein</fullName>
    </submittedName>
</protein>
<accession>A0A0S4MM66</accession>
<evidence type="ECO:0000256" key="1">
    <source>
        <dbReference type="SAM" id="MobiDB-lite"/>
    </source>
</evidence>
<reference evidence="2" key="2">
    <citation type="submission" date="2015-11" db="EMBL/GenBank/DDBJ databases">
        <authorList>
            <person name="Zhang Y."/>
            <person name="Guo Z."/>
        </authorList>
    </citation>
    <scope>NUCLEOTIDE SEQUENCE</scope>
</reference>
<feature type="region of interest" description="Disordered" evidence="1">
    <location>
        <begin position="324"/>
        <end position="404"/>
    </location>
</feature>
<sequence>MGTACHENDTASLGFSRAYKSLPDTTREVVLYGGDTPISGQPDSRGNNRPYKEKKTLLGTPADVSEFVCVTAPDGAAHVERTTDRHHPSPFSLEYLLLPPRSAPVAAPPRLTSAASMLTTATPLLSIALHAWTTTQTRAVTNPACDDGPVRARWLIYHSTTDCSTPGTSRTRGNAEPPITTRDDGPSANPHIAGSATARPTSADSHPHHRSPPSHQQCSHSTTQQQLVDRKHTISRSSTGAPLRRSLTYPRLFPPDPSIHPPVGQPASQSAVKPTNWPIERAGGVPPGEHDLTTADWQSHRSWCSPRRKCTDCKAHRRVACSGAPPARIAQTATSAPPTTHSTRPPHIHAPTHPTTSPPTAGQTMDRQTGSRNKQRRGEGVTVTRDQSCSAPPQGADHRLSPAH</sequence>
<dbReference type="AlphaFoldDB" id="A0A0S4MM66"/>
<dbReference type="STRING" id="6211.A0A0S4MM66"/>
<dbReference type="EMBL" id="LN902844">
    <property type="protein sequence ID" value="CUT98720.1"/>
    <property type="molecule type" value="Genomic_DNA"/>
</dbReference>
<evidence type="ECO:0000313" key="3">
    <source>
        <dbReference type="Proteomes" id="UP000017246"/>
    </source>
</evidence>
<reference evidence="2" key="1">
    <citation type="journal article" date="2013" name="Nature">
        <title>The genomes of four tapeworm species reveal adaptations to parasitism.</title>
        <authorList>
            <person name="Tsai I.J."/>
            <person name="Zarowiecki M."/>
            <person name="Holroyd N."/>
            <person name="Garciarrubio A."/>
            <person name="Sanchez-Flores A."/>
            <person name="Brooks K.L."/>
            <person name="Tracey A."/>
            <person name="Bobes R.J."/>
            <person name="Fragoso G."/>
            <person name="Sciutto E."/>
            <person name="Aslett M."/>
            <person name="Beasley H."/>
            <person name="Bennett H.M."/>
            <person name="Cai J."/>
            <person name="Camicia F."/>
            <person name="Clark R."/>
            <person name="Cucher M."/>
            <person name="De Silva N."/>
            <person name="Day T.A."/>
            <person name="Deplazes P."/>
            <person name="Estrada K."/>
            <person name="Fernandez C."/>
            <person name="Holland P.W."/>
            <person name="Hou J."/>
            <person name="Hu S."/>
            <person name="Huckvale T."/>
            <person name="Hung S.S."/>
            <person name="Kamenetzky L."/>
            <person name="Keane J.A."/>
            <person name="Kiss F."/>
            <person name="Koziol U."/>
            <person name="Lambert O."/>
            <person name="Liu K."/>
            <person name="Luo X."/>
            <person name="Luo Y."/>
            <person name="Macchiaroli N."/>
            <person name="Nichol S."/>
            <person name="Paps J."/>
            <person name="Parkinson J."/>
            <person name="Pouchkina-Stantcheva N."/>
            <person name="Riddiford N."/>
            <person name="Rosenzvit M."/>
            <person name="Salinas G."/>
            <person name="Wasmuth J.D."/>
            <person name="Zamanian M."/>
            <person name="Zheng Y."/>
            <person name="Cai X."/>
            <person name="Soberon X."/>
            <person name="Olson P.D."/>
            <person name="Laclette J.P."/>
            <person name="Brehm K."/>
            <person name="Berriman M."/>
            <person name="Garciarrubio A."/>
            <person name="Bobes R.J."/>
            <person name="Fragoso G."/>
            <person name="Sanchez-Flores A."/>
            <person name="Estrada K."/>
            <person name="Cevallos M.A."/>
            <person name="Morett E."/>
            <person name="Gonzalez V."/>
            <person name="Portillo T."/>
            <person name="Ochoa-Leyva A."/>
            <person name="Jose M.V."/>
            <person name="Sciutto E."/>
            <person name="Landa A."/>
            <person name="Jimenez L."/>
            <person name="Valdes V."/>
            <person name="Carrero J.C."/>
            <person name="Larralde C."/>
            <person name="Morales-Montor J."/>
            <person name="Limon-Lason J."/>
            <person name="Soberon X."/>
            <person name="Laclette J.P."/>
        </authorList>
    </citation>
    <scope>NUCLEOTIDE SEQUENCE [LARGE SCALE GENOMIC DNA]</scope>
</reference>
<feature type="compositionally biased region" description="Polar residues" evidence="1">
    <location>
        <begin position="38"/>
        <end position="47"/>
    </location>
</feature>
<feature type="compositionally biased region" description="Low complexity" evidence="1">
    <location>
        <begin position="332"/>
        <end position="360"/>
    </location>
</feature>
<feature type="region of interest" description="Disordered" evidence="1">
    <location>
        <begin position="31"/>
        <end position="53"/>
    </location>
</feature>
<evidence type="ECO:0000313" key="2">
    <source>
        <dbReference type="EMBL" id="CUT98720.1"/>
    </source>
</evidence>